<gene>
    <name evidence="2" type="ORF">KSS89_06075</name>
</gene>
<dbReference type="InterPro" id="IPR006750">
    <property type="entry name" value="YdcZ"/>
</dbReference>
<dbReference type="Proteomes" id="UP000693952">
    <property type="component" value="Chromosome"/>
</dbReference>
<evidence type="ECO:0000313" key="3">
    <source>
        <dbReference type="Proteomes" id="UP000693952"/>
    </source>
</evidence>
<dbReference type="RefSeq" id="WP_085596238.1">
    <property type="nucleotide sequence ID" value="NZ_CP027706.1"/>
</dbReference>
<keyword evidence="3" id="KW-1185">Reference proteome</keyword>
<protein>
    <submittedName>
        <fullName evidence="2">DMT family transporter</fullName>
    </submittedName>
</protein>
<feature type="transmembrane region" description="Helical" evidence="1">
    <location>
        <begin position="96"/>
        <end position="117"/>
    </location>
</feature>
<dbReference type="PANTHER" id="PTHR34821:SF2">
    <property type="entry name" value="INNER MEMBRANE PROTEIN YDCZ"/>
    <property type="match status" value="1"/>
</dbReference>
<feature type="transmembrane region" description="Helical" evidence="1">
    <location>
        <begin position="71"/>
        <end position="90"/>
    </location>
</feature>
<proteinExistence type="predicted"/>
<feature type="transmembrane region" description="Helical" evidence="1">
    <location>
        <begin position="129"/>
        <end position="146"/>
    </location>
</feature>
<keyword evidence="1" id="KW-0472">Membrane</keyword>
<name>A0ABX8MUG6_9PSED</name>
<keyword evidence="1" id="KW-0812">Transmembrane</keyword>
<feature type="transmembrane region" description="Helical" evidence="1">
    <location>
        <begin position="37"/>
        <end position="59"/>
    </location>
</feature>
<sequence length="148" mass="15582">MALLIPILLSLLAGFAVPLQAGTNARLGSLLGHPLWATGLSLLVSLLALGVLLLFIKVPRPNLLAAAQGPWWIWLGGLAGVLYITVALLMAPRLGALNFIMAVIIGQLLISLIIDYFGLVGLPQKDISLQKLFGVLVVIGGFVITVRG</sequence>
<dbReference type="PANTHER" id="PTHR34821">
    <property type="entry name" value="INNER MEMBRANE PROTEIN YDCZ"/>
    <property type="match status" value="1"/>
</dbReference>
<dbReference type="Pfam" id="PF04657">
    <property type="entry name" value="DMT_YdcZ"/>
    <property type="match status" value="1"/>
</dbReference>
<accession>A0ABX8MUG6</accession>
<organism evidence="2 3">
    <name type="scientific">Pseudomonas sessilinigenes</name>
    <dbReference type="NCBI Taxonomy" id="658629"/>
    <lineage>
        <taxon>Bacteria</taxon>
        <taxon>Pseudomonadati</taxon>
        <taxon>Pseudomonadota</taxon>
        <taxon>Gammaproteobacteria</taxon>
        <taxon>Pseudomonadales</taxon>
        <taxon>Pseudomonadaceae</taxon>
        <taxon>Pseudomonas</taxon>
    </lineage>
</organism>
<evidence type="ECO:0000313" key="2">
    <source>
        <dbReference type="EMBL" id="QXH41786.1"/>
    </source>
</evidence>
<keyword evidence="1" id="KW-1133">Transmembrane helix</keyword>
<reference evidence="2" key="1">
    <citation type="submission" date="2021-06" db="EMBL/GenBank/DDBJ databases">
        <title>Updating the genus Pseudomonas: Description of 43 new species and partition of the Pseudomonas putida group.</title>
        <authorList>
            <person name="Girard L."/>
            <person name="Lood C."/>
            <person name="Vandamme P."/>
            <person name="Rokni-Zadeh H."/>
            <person name="van Noort V."/>
            <person name="Hofte M."/>
            <person name="Lavigne R."/>
            <person name="De Mot R."/>
        </authorList>
    </citation>
    <scope>NUCLEOTIDE SEQUENCE</scope>
    <source>
        <strain evidence="2">CMR12a</strain>
    </source>
</reference>
<dbReference type="EMBL" id="CP077074">
    <property type="protein sequence ID" value="QXH41786.1"/>
    <property type="molecule type" value="Genomic_DNA"/>
</dbReference>
<evidence type="ECO:0000256" key="1">
    <source>
        <dbReference type="SAM" id="Phobius"/>
    </source>
</evidence>